<evidence type="ECO:0000256" key="11">
    <source>
        <dbReference type="ARBA" id="ARBA00047899"/>
    </source>
</evidence>
<evidence type="ECO:0000313" key="19">
    <source>
        <dbReference type="EMBL" id="KAK1399692.1"/>
    </source>
</evidence>
<dbReference type="Gene3D" id="2.90.10.10">
    <property type="entry name" value="Bulb-type lectin domain"/>
    <property type="match status" value="1"/>
</dbReference>
<keyword evidence="2" id="KW-1003">Cell membrane</keyword>
<protein>
    <recommendedName>
        <fullName evidence="13">Receptor-like serine/threonine-protein kinase</fullName>
        <ecNumber evidence="13">2.7.11.1</ecNumber>
    </recommendedName>
</protein>
<keyword evidence="8 13" id="KW-0067">ATP-binding</keyword>
<reference evidence="19" key="2">
    <citation type="submission" date="2023-05" db="EMBL/GenBank/DDBJ databases">
        <authorList>
            <person name="Schelkunov M.I."/>
        </authorList>
    </citation>
    <scope>NUCLEOTIDE SEQUENCE</scope>
    <source>
        <strain evidence="19">Hsosn_3</strain>
        <tissue evidence="19">Leaf</tissue>
    </source>
</reference>
<sequence>MSKVTKCFSLILFSSFFIVSSAAGDILSANQTIKSGETIVSAGSVFELGFFSLGSSKNQYLSIRYKHASAITVRVFNPDAPLADGSGMFRLSSEGTLTLNLLNAKNTTIWSSNSSTSLKNPVAQLLDSGNLVIRAENESDSGNFIWQSFDFPDNTFLPGMKLGRNLATGLDWSFNSWKSNDDPSPGNFQVKLDVSGYPQLFLWNGSAKYIRIGPWNGLTWSGIATAGSNNIFEDELGIKEEEIYFKYEPINGAMLIRLVVMPDGQVIRYTWTNQSNKWDPVIILQADYCDDYARCGAYGSCNVNSLCSCLDGFQPQNSEALHSLNSSEGCVPKTQFNCSNRDDFVLQSNKKWPDTQNSSYDFSTNLEDCKKKCLENCSCTAYVITNITGEGSGCLLWFGGLTDIRDQEQRGRDFYVRVVASGSGSSNSSRARRTVLIVLVPIISISTVVLGFYLWHVCKHTKKREGPVKEHAFNDGSGDLPVFDFRAIADATNNFSNNNKLGEGGFGPVYKGILEDGKEIAVKRRSKCSTQGIEEFKNEVSCIAKLQHRNLVRLLGWSTTEEGERILVYEYMPNKSLDFFIFGDMKQRASLDWPKRYKIINGITKGILYLHEDSRLRVIHRDLKASNILLDYNMNPKISDFGMARSFGDSETESNTARVVGTYGYMSPEYAMEGAFSVKSDVYSFGVLLIEIVSGQKCRFFNHPSHNLNLMGHAWKSYKEDRLLELIDASILESSVQYEAFRVIQIGLLCVQQYPEDRPNMSSVLLMLTSKAPLPHPKQPGFFTERKLDEADTAVLDSSISDQTVSLVTPR</sequence>
<dbReference type="Pfam" id="PF00954">
    <property type="entry name" value="S_locus_glycop"/>
    <property type="match status" value="1"/>
</dbReference>
<dbReference type="GO" id="GO:0004674">
    <property type="term" value="F:protein serine/threonine kinase activity"/>
    <property type="evidence" value="ECO:0007669"/>
    <property type="project" value="UniProtKB-KW"/>
</dbReference>
<keyword evidence="3 13" id="KW-0723">Serine/threonine-protein kinase</keyword>
<evidence type="ECO:0000256" key="2">
    <source>
        <dbReference type="ARBA" id="ARBA00022475"/>
    </source>
</evidence>
<keyword evidence="5 15" id="KW-0732">Signal</keyword>
<dbReference type="Pfam" id="PF07714">
    <property type="entry name" value="PK_Tyr_Ser-Thr"/>
    <property type="match status" value="1"/>
</dbReference>
<dbReference type="GO" id="GO:0048544">
    <property type="term" value="P:recognition of pollen"/>
    <property type="evidence" value="ECO:0007669"/>
    <property type="project" value="InterPro"/>
</dbReference>
<keyword evidence="20" id="KW-1185">Reference proteome</keyword>
<dbReference type="CDD" id="cd00028">
    <property type="entry name" value="B_lectin"/>
    <property type="match status" value="1"/>
</dbReference>
<evidence type="ECO:0000256" key="5">
    <source>
        <dbReference type="ARBA" id="ARBA00022729"/>
    </source>
</evidence>
<accession>A0AAD8N8A9</accession>
<evidence type="ECO:0000256" key="15">
    <source>
        <dbReference type="SAM" id="SignalP"/>
    </source>
</evidence>
<dbReference type="CDD" id="cd14066">
    <property type="entry name" value="STKc_IRAK"/>
    <property type="match status" value="1"/>
</dbReference>
<dbReference type="Proteomes" id="UP001237642">
    <property type="component" value="Unassembled WGS sequence"/>
</dbReference>
<dbReference type="InterPro" id="IPR036426">
    <property type="entry name" value="Bulb-type_lectin_dom_sf"/>
</dbReference>
<evidence type="ECO:0000256" key="1">
    <source>
        <dbReference type="ARBA" id="ARBA00004251"/>
    </source>
</evidence>
<keyword evidence="6 13" id="KW-0547">Nucleotide-binding</keyword>
<keyword evidence="10" id="KW-0325">Glycoprotein</keyword>
<dbReference type="PROSITE" id="PS50948">
    <property type="entry name" value="PAN"/>
    <property type="match status" value="1"/>
</dbReference>
<dbReference type="PROSITE" id="PS50011">
    <property type="entry name" value="PROTEIN_KINASE_DOM"/>
    <property type="match status" value="1"/>
</dbReference>
<keyword evidence="14" id="KW-0472">Membrane</keyword>
<gene>
    <name evidence="19" type="ORF">POM88_009555</name>
</gene>
<comment type="caution">
    <text evidence="19">The sequence shown here is derived from an EMBL/GenBank/DDBJ whole genome shotgun (WGS) entry which is preliminary data.</text>
</comment>
<dbReference type="SMART" id="SM00473">
    <property type="entry name" value="PAN_AP"/>
    <property type="match status" value="1"/>
</dbReference>
<comment type="subcellular location">
    <subcellularLocation>
        <location evidence="1">Cell membrane</location>
        <topology evidence="1">Single-pass type I membrane protein</topology>
    </subcellularLocation>
</comment>
<evidence type="ECO:0000256" key="6">
    <source>
        <dbReference type="ARBA" id="ARBA00022741"/>
    </source>
</evidence>
<keyword evidence="7 13" id="KW-0418">Kinase</keyword>
<evidence type="ECO:0000256" key="12">
    <source>
        <dbReference type="ARBA" id="ARBA00048679"/>
    </source>
</evidence>
<evidence type="ECO:0000259" key="16">
    <source>
        <dbReference type="PROSITE" id="PS50011"/>
    </source>
</evidence>
<evidence type="ECO:0000256" key="9">
    <source>
        <dbReference type="ARBA" id="ARBA00023157"/>
    </source>
</evidence>
<evidence type="ECO:0000256" key="14">
    <source>
        <dbReference type="SAM" id="Phobius"/>
    </source>
</evidence>
<dbReference type="InterPro" id="IPR008271">
    <property type="entry name" value="Ser/Thr_kinase_AS"/>
</dbReference>
<dbReference type="InterPro" id="IPR003609">
    <property type="entry name" value="Pan_app"/>
</dbReference>
<keyword evidence="14" id="KW-1133">Transmembrane helix</keyword>
<comment type="catalytic activity">
    <reaction evidence="12 13">
        <text>L-seryl-[protein] + ATP = O-phospho-L-seryl-[protein] + ADP + H(+)</text>
        <dbReference type="Rhea" id="RHEA:17989"/>
        <dbReference type="Rhea" id="RHEA-COMP:9863"/>
        <dbReference type="Rhea" id="RHEA-COMP:11604"/>
        <dbReference type="ChEBI" id="CHEBI:15378"/>
        <dbReference type="ChEBI" id="CHEBI:29999"/>
        <dbReference type="ChEBI" id="CHEBI:30616"/>
        <dbReference type="ChEBI" id="CHEBI:83421"/>
        <dbReference type="ChEBI" id="CHEBI:456216"/>
        <dbReference type="EC" id="2.7.11.1"/>
    </reaction>
</comment>
<evidence type="ECO:0000259" key="18">
    <source>
        <dbReference type="PROSITE" id="PS50948"/>
    </source>
</evidence>
<evidence type="ECO:0000256" key="8">
    <source>
        <dbReference type="ARBA" id="ARBA00022840"/>
    </source>
</evidence>
<feature type="signal peptide" evidence="15">
    <location>
        <begin position="1"/>
        <end position="23"/>
    </location>
</feature>
<dbReference type="PIRSF" id="PIRSF000641">
    <property type="entry name" value="SRK"/>
    <property type="match status" value="1"/>
</dbReference>
<dbReference type="GO" id="GO:0005524">
    <property type="term" value="F:ATP binding"/>
    <property type="evidence" value="ECO:0007669"/>
    <property type="project" value="UniProtKB-KW"/>
</dbReference>
<dbReference type="Gene3D" id="3.30.200.20">
    <property type="entry name" value="Phosphorylase Kinase, domain 1"/>
    <property type="match status" value="1"/>
</dbReference>
<feature type="chain" id="PRO_5042178394" description="Receptor-like serine/threonine-protein kinase" evidence="15">
    <location>
        <begin position="24"/>
        <end position="811"/>
    </location>
</feature>
<dbReference type="PROSITE" id="PS00108">
    <property type="entry name" value="PROTEIN_KINASE_ST"/>
    <property type="match status" value="1"/>
</dbReference>
<dbReference type="SMART" id="SM00220">
    <property type="entry name" value="S_TKc"/>
    <property type="match status" value="1"/>
</dbReference>
<feature type="domain" description="Bulb-type lectin" evidence="17">
    <location>
        <begin position="24"/>
        <end position="146"/>
    </location>
</feature>
<comment type="catalytic activity">
    <reaction evidence="11 13">
        <text>L-threonyl-[protein] + ATP = O-phospho-L-threonyl-[protein] + ADP + H(+)</text>
        <dbReference type="Rhea" id="RHEA:46608"/>
        <dbReference type="Rhea" id="RHEA-COMP:11060"/>
        <dbReference type="Rhea" id="RHEA-COMP:11605"/>
        <dbReference type="ChEBI" id="CHEBI:15378"/>
        <dbReference type="ChEBI" id="CHEBI:30013"/>
        <dbReference type="ChEBI" id="CHEBI:30616"/>
        <dbReference type="ChEBI" id="CHEBI:61977"/>
        <dbReference type="ChEBI" id="CHEBI:456216"/>
        <dbReference type="EC" id="2.7.11.1"/>
    </reaction>
</comment>
<dbReference type="Pfam" id="PF01453">
    <property type="entry name" value="B_lectin"/>
    <property type="match status" value="1"/>
</dbReference>
<evidence type="ECO:0000256" key="3">
    <source>
        <dbReference type="ARBA" id="ARBA00022527"/>
    </source>
</evidence>
<dbReference type="EC" id="2.7.11.1" evidence="13"/>
<evidence type="ECO:0000256" key="10">
    <source>
        <dbReference type="ARBA" id="ARBA00023180"/>
    </source>
</evidence>
<feature type="domain" description="Apple" evidence="18">
    <location>
        <begin position="338"/>
        <end position="419"/>
    </location>
</feature>
<evidence type="ECO:0000259" key="17">
    <source>
        <dbReference type="PROSITE" id="PS50927"/>
    </source>
</evidence>
<dbReference type="InterPro" id="IPR000719">
    <property type="entry name" value="Prot_kinase_dom"/>
</dbReference>
<dbReference type="FunFam" id="3.30.200.20:FF:000195">
    <property type="entry name" value="G-type lectin S-receptor-like serine/threonine-protein kinase"/>
    <property type="match status" value="1"/>
</dbReference>
<evidence type="ECO:0000313" key="20">
    <source>
        <dbReference type="Proteomes" id="UP001237642"/>
    </source>
</evidence>
<dbReference type="Pfam" id="PF08276">
    <property type="entry name" value="PAN_2"/>
    <property type="match status" value="1"/>
</dbReference>
<feature type="transmembrane region" description="Helical" evidence="14">
    <location>
        <begin position="435"/>
        <end position="455"/>
    </location>
</feature>
<dbReference type="GO" id="GO:0005886">
    <property type="term" value="C:plasma membrane"/>
    <property type="evidence" value="ECO:0007669"/>
    <property type="project" value="UniProtKB-SubCell"/>
</dbReference>
<name>A0AAD8N8A9_9APIA</name>
<dbReference type="InterPro" id="IPR001480">
    <property type="entry name" value="Bulb-type_lectin_dom"/>
</dbReference>
<keyword evidence="14" id="KW-0812">Transmembrane</keyword>
<dbReference type="SUPFAM" id="SSF51110">
    <property type="entry name" value="alpha-D-mannose-specific plant lectins"/>
    <property type="match status" value="1"/>
</dbReference>
<evidence type="ECO:0000256" key="4">
    <source>
        <dbReference type="ARBA" id="ARBA00022679"/>
    </source>
</evidence>
<feature type="domain" description="Protein kinase" evidence="16">
    <location>
        <begin position="495"/>
        <end position="779"/>
    </location>
</feature>
<dbReference type="PANTHER" id="PTHR27002:SF851">
    <property type="entry name" value="G-TYPE LECTIN S-RECEPTOR-LIKE SERINE_THREONINE-PROTEIN KINASE SD1-1"/>
    <property type="match status" value="1"/>
</dbReference>
<evidence type="ECO:0000256" key="7">
    <source>
        <dbReference type="ARBA" id="ARBA00022777"/>
    </source>
</evidence>
<keyword evidence="19" id="KW-0675">Receptor</keyword>
<dbReference type="InterPro" id="IPR001245">
    <property type="entry name" value="Ser-Thr/Tyr_kinase_cat_dom"/>
</dbReference>
<proteinExistence type="inferred from homology"/>
<dbReference type="InterPro" id="IPR011009">
    <property type="entry name" value="Kinase-like_dom_sf"/>
</dbReference>
<dbReference type="InterPro" id="IPR024171">
    <property type="entry name" value="SRK-like_kinase"/>
</dbReference>
<dbReference type="InterPro" id="IPR000858">
    <property type="entry name" value="S_locus_glycoprot_dom"/>
</dbReference>
<comment type="similarity">
    <text evidence="13">Belongs to the protein kinase superfamily. Ser/Thr protein kinase family.</text>
</comment>
<dbReference type="PROSITE" id="PS50927">
    <property type="entry name" value="BULB_LECTIN"/>
    <property type="match status" value="1"/>
</dbReference>
<dbReference type="SUPFAM" id="SSF56112">
    <property type="entry name" value="Protein kinase-like (PK-like)"/>
    <property type="match status" value="1"/>
</dbReference>
<dbReference type="FunFam" id="1.10.510.10:FF:000060">
    <property type="entry name" value="G-type lectin S-receptor-like serine/threonine-protein kinase"/>
    <property type="match status" value="1"/>
</dbReference>
<keyword evidence="4 13" id="KW-0808">Transferase</keyword>
<keyword evidence="9" id="KW-1015">Disulfide bond</keyword>
<dbReference type="SMART" id="SM00108">
    <property type="entry name" value="B_lectin"/>
    <property type="match status" value="1"/>
</dbReference>
<dbReference type="EMBL" id="JAUIZM010000002">
    <property type="protein sequence ID" value="KAK1399692.1"/>
    <property type="molecule type" value="Genomic_DNA"/>
</dbReference>
<organism evidence="19 20">
    <name type="scientific">Heracleum sosnowskyi</name>
    <dbReference type="NCBI Taxonomy" id="360622"/>
    <lineage>
        <taxon>Eukaryota</taxon>
        <taxon>Viridiplantae</taxon>
        <taxon>Streptophyta</taxon>
        <taxon>Embryophyta</taxon>
        <taxon>Tracheophyta</taxon>
        <taxon>Spermatophyta</taxon>
        <taxon>Magnoliopsida</taxon>
        <taxon>eudicotyledons</taxon>
        <taxon>Gunneridae</taxon>
        <taxon>Pentapetalae</taxon>
        <taxon>asterids</taxon>
        <taxon>campanulids</taxon>
        <taxon>Apiales</taxon>
        <taxon>Apiaceae</taxon>
        <taxon>Apioideae</taxon>
        <taxon>apioid superclade</taxon>
        <taxon>Tordylieae</taxon>
        <taxon>Tordyliinae</taxon>
        <taxon>Heracleum</taxon>
    </lineage>
</organism>
<reference evidence="19" key="1">
    <citation type="submission" date="2023-02" db="EMBL/GenBank/DDBJ databases">
        <title>Genome of toxic invasive species Heracleum sosnowskyi carries increased number of genes despite the absence of recent whole-genome duplications.</title>
        <authorList>
            <person name="Schelkunov M."/>
            <person name="Shtratnikova V."/>
            <person name="Makarenko M."/>
            <person name="Klepikova A."/>
            <person name="Omelchenko D."/>
            <person name="Novikova G."/>
            <person name="Obukhova E."/>
            <person name="Bogdanov V."/>
            <person name="Penin A."/>
            <person name="Logacheva M."/>
        </authorList>
    </citation>
    <scope>NUCLEOTIDE SEQUENCE</scope>
    <source>
        <strain evidence="19">Hsosn_3</strain>
        <tissue evidence="19">Leaf</tissue>
    </source>
</reference>
<dbReference type="PANTHER" id="PTHR27002">
    <property type="entry name" value="RECEPTOR-LIKE SERINE/THREONINE-PROTEIN KINASE SD1-8"/>
    <property type="match status" value="1"/>
</dbReference>
<dbReference type="Gene3D" id="1.10.510.10">
    <property type="entry name" value="Transferase(Phosphotransferase) domain 1"/>
    <property type="match status" value="1"/>
</dbReference>
<dbReference type="AlphaFoldDB" id="A0AAD8N8A9"/>
<evidence type="ECO:0000256" key="13">
    <source>
        <dbReference type="PIRNR" id="PIRNR000641"/>
    </source>
</evidence>
<dbReference type="CDD" id="cd01098">
    <property type="entry name" value="PAN_AP_plant"/>
    <property type="match status" value="1"/>
</dbReference>